<dbReference type="EMBL" id="CM051398">
    <property type="protein sequence ID" value="KAJ4718294.1"/>
    <property type="molecule type" value="Genomic_DNA"/>
</dbReference>
<keyword evidence="2" id="KW-1185">Reference proteome</keyword>
<organism evidence="1 2">
    <name type="scientific">Melia azedarach</name>
    <name type="common">Chinaberry tree</name>
    <dbReference type="NCBI Taxonomy" id="155640"/>
    <lineage>
        <taxon>Eukaryota</taxon>
        <taxon>Viridiplantae</taxon>
        <taxon>Streptophyta</taxon>
        <taxon>Embryophyta</taxon>
        <taxon>Tracheophyta</taxon>
        <taxon>Spermatophyta</taxon>
        <taxon>Magnoliopsida</taxon>
        <taxon>eudicotyledons</taxon>
        <taxon>Gunneridae</taxon>
        <taxon>Pentapetalae</taxon>
        <taxon>rosids</taxon>
        <taxon>malvids</taxon>
        <taxon>Sapindales</taxon>
        <taxon>Meliaceae</taxon>
        <taxon>Melia</taxon>
    </lineage>
</organism>
<reference evidence="1 2" key="1">
    <citation type="journal article" date="2023" name="Science">
        <title>Complex scaffold remodeling in plant triterpene biosynthesis.</title>
        <authorList>
            <person name="De La Pena R."/>
            <person name="Hodgson H."/>
            <person name="Liu J.C."/>
            <person name="Stephenson M.J."/>
            <person name="Martin A.C."/>
            <person name="Owen C."/>
            <person name="Harkess A."/>
            <person name="Leebens-Mack J."/>
            <person name="Jimenez L.E."/>
            <person name="Osbourn A."/>
            <person name="Sattely E.S."/>
        </authorList>
    </citation>
    <scope>NUCLEOTIDE SEQUENCE [LARGE SCALE GENOMIC DNA]</scope>
    <source>
        <strain evidence="2">cv. JPN11</strain>
        <tissue evidence="1">Leaf</tissue>
    </source>
</reference>
<evidence type="ECO:0000313" key="2">
    <source>
        <dbReference type="Proteomes" id="UP001164539"/>
    </source>
</evidence>
<keyword evidence="1" id="KW-0378">Hydrolase</keyword>
<gene>
    <name evidence="1" type="ORF">OWV82_009993</name>
</gene>
<comment type="caution">
    <text evidence="1">The sequence shown here is derived from an EMBL/GenBank/DDBJ whole genome shotgun (WGS) entry which is preliminary data.</text>
</comment>
<evidence type="ECO:0000313" key="1">
    <source>
        <dbReference type="EMBL" id="KAJ4718294.1"/>
    </source>
</evidence>
<proteinExistence type="predicted"/>
<accession>A0ACC1Y5L2</accession>
<protein>
    <submittedName>
        <fullName evidence="1">Acyl-[acyl-carrier-protein] hydrolase</fullName>
    </submittedName>
</protein>
<name>A0ACC1Y5L2_MELAZ</name>
<sequence>MIIHLAPFCFSTTGSCCLHITRADIFGGNRNDSLFMAVLPSMSTCSMNMKTTMCWQGNTNRPKFVPASGLWLQINIQTLPTMDGPSPPAEIWKNKMEVVSTPIIMPQGKIIIEQLDTMAETTSRRMVDNELVFRQHFTVRSFDIGSDFKMSIAALMNYLQETTLNHLKKVGLMADGFGSSAKMSAKNLIWAARSSQIELDYYPSCLYVMMNKKTRKFAKFSEEIAVEMKPFLKECDPIVHKDSKKFAPLDIDNADHVRTGLMSGWTDMDANKHVSHIKLINYVLESVPQSIWEGHELSAINLEYRNECNGNTELQSLSKVTSNNNNHLVDNVGIEFNHLLRLESGQEIVRGRTTWKPKNANIARMDVQT</sequence>
<dbReference type="Proteomes" id="UP001164539">
    <property type="component" value="Chromosome 5"/>
</dbReference>